<dbReference type="RefSeq" id="WP_376799914.1">
    <property type="nucleotide sequence ID" value="NZ_DBNB01000008.1"/>
</dbReference>
<reference evidence="1 2" key="1">
    <citation type="journal article" date="2017" name="Water Res.">
        <title>Comammox in drinking water systems.</title>
        <authorList>
            <person name="Wang Y."/>
            <person name="Ma L."/>
            <person name="Mao Y."/>
            <person name="Jiang X."/>
            <person name="Xia Y."/>
            <person name="Yu K."/>
            <person name="Li B."/>
            <person name="Zhang T."/>
        </authorList>
    </citation>
    <scope>NUCLEOTIDE SEQUENCE [LARGE SCALE GENOMIC DNA]</scope>
    <source>
        <strain evidence="1">SG_bin8</strain>
    </source>
</reference>
<proteinExistence type="predicted"/>
<dbReference type="Proteomes" id="UP000192872">
    <property type="component" value="Unassembled WGS sequence"/>
</dbReference>
<dbReference type="STRING" id="1827387.A4S15_03005"/>
<dbReference type="AlphaFoldDB" id="A0A1W9HR16"/>
<evidence type="ECO:0000313" key="1">
    <source>
        <dbReference type="EMBL" id="OQW49694.1"/>
    </source>
</evidence>
<dbReference type="EMBL" id="LWDL01000031">
    <property type="protein sequence ID" value="OQW49694.1"/>
    <property type="molecule type" value="Genomic_DNA"/>
</dbReference>
<evidence type="ECO:0000313" key="2">
    <source>
        <dbReference type="Proteomes" id="UP000192872"/>
    </source>
</evidence>
<protein>
    <recommendedName>
        <fullName evidence="3">DUF2267 domain-containing protein</fullName>
    </recommendedName>
</protein>
<sequence length="119" mass="11997">MDEIIAKVAAAAGIDASVAEKAIGAILGFLKKEGPSEHVATMMEKLPGADDLIAKAPSGGMFGAMGGIMGLGSQLMSSGLSMGQVQTVGRTLFASAREQVGEETMGQIVASIPGLSQFV</sequence>
<accession>A0A1W9HR16</accession>
<name>A0A1W9HR16_9HYPH</name>
<comment type="caution">
    <text evidence="1">The sequence shown here is derived from an EMBL/GenBank/DDBJ whole genome shotgun (WGS) entry which is preliminary data.</text>
</comment>
<gene>
    <name evidence="1" type="ORF">A4S15_03005</name>
</gene>
<organism evidence="1 2">
    <name type="scientific">Candidatus Raskinella chloraquaticus</name>
    <dbReference type="NCBI Taxonomy" id="1951219"/>
    <lineage>
        <taxon>Bacteria</taxon>
        <taxon>Pseudomonadati</taxon>
        <taxon>Pseudomonadota</taxon>
        <taxon>Alphaproteobacteria</taxon>
        <taxon>Hyphomicrobiales</taxon>
        <taxon>Phreatobacteraceae</taxon>
        <taxon>Candidatus Raskinella</taxon>
    </lineage>
</organism>
<evidence type="ECO:0008006" key="3">
    <source>
        <dbReference type="Google" id="ProtNLM"/>
    </source>
</evidence>